<sequence length="302" mass="34833">CAGSLLGVALNRFKNSYPVGKVRKVTLDPMDFEEFLWAVNQDALTEKIKECFINNTQMMEPIHKKALSLYRNYLYVGGMPACALEYIKKDCNLSNYDNIIKQNIIDAYMYDMSKYTTSAENIKINKLYKSVPKQLNRENTKFTYKIVEEKANKRNYETSIDWLINSNMVNKCTLVETPKIPIGVYEKESTFKIYLNDVGLLCELSSIKLKDLYANDFNLYKGMLCENYVAQSFAANGLKLNYWKSKKDAEIDFLLNMDGNVIPVEVKSATNTKAKSLKIYIEKYNPKYSIKISSRNFGFVNN</sequence>
<dbReference type="Pfam" id="PF13635">
    <property type="entry name" value="DUF4143"/>
    <property type="match status" value="1"/>
</dbReference>
<comment type="caution">
    <text evidence="2">The sequence shown here is derived from an EMBL/GenBank/DDBJ whole genome shotgun (WGS) entry which is preliminary data.</text>
</comment>
<protein>
    <recommendedName>
        <fullName evidence="1">DUF4143 domain-containing protein</fullName>
    </recommendedName>
</protein>
<dbReference type="EMBL" id="BARV01014787">
    <property type="protein sequence ID" value="GAI23164.1"/>
    <property type="molecule type" value="Genomic_DNA"/>
</dbReference>
<proteinExistence type="predicted"/>
<evidence type="ECO:0000313" key="2">
    <source>
        <dbReference type="EMBL" id="GAI23164.1"/>
    </source>
</evidence>
<feature type="non-terminal residue" evidence="2">
    <location>
        <position position="1"/>
    </location>
</feature>
<reference evidence="2" key="1">
    <citation type="journal article" date="2014" name="Front. Microbiol.">
        <title>High frequency of phylogenetically diverse reductive dehalogenase-homologous genes in deep subseafloor sedimentary metagenomes.</title>
        <authorList>
            <person name="Kawai M."/>
            <person name="Futagami T."/>
            <person name="Toyoda A."/>
            <person name="Takaki Y."/>
            <person name="Nishi S."/>
            <person name="Hori S."/>
            <person name="Arai W."/>
            <person name="Tsubouchi T."/>
            <person name="Morono Y."/>
            <person name="Uchiyama I."/>
            <person name="Ito T."/>
            <person name="Fujiyama A."/>
            <person name="Inagaki F."/>
            <person name="Takami H."/>
        </authorList>
    </citation>
    <scope>NUCLEOTIDE SEQUENCE</scope>
    <source>
        <strain evidence="2">Expedition CK06-06</strain>
    </source>
</reference>
<dbReference type="AlphaFoldDB" id="X1NWX2"/>
<gene>
    <name evidence="2" type="ORF">S06H3_25660</name>
</gene>
<accession>X1NWX2</accession>
<dbReference type="PANTHER" id="PTHR33295:SF7">
    <property type="entry name" value="ATPASE"/>
    <property type="match status" value="1"/>
</dbReference>
<feature type="domain" description="DUF4143" evidence="1">
    <location>
        <begin position="111"/>
        <end position="268"/>
    </location>
</feature>
<dbReference type="PANTHER" id="PTHR33295">
    <property type="entry name" value="ATPASE"/>
    <property type="match status" value="1"/>
</dbReference>
<evidence type="ECO:0000259" key="1">
    <source>
        <dbReference type="Pfam" id="PF13635"/>
    </source>
</evidence>
<name>X1NWX2_9ZZZZ</name>
<organism evidence="2">
    <name type="scientific">marine sediment metagenome</name>
    <dbReference type="NCBI Taxonomy" id="412755"/>
    <lineage>
        <taxon>unclassified sequences</taxon>
        <taxon>metagenomes</taxon>
        <taxon>ecological metagenomes</taxon>
    </lineage>
</organism>
<feature type="non-terminal residue" evidence="2">
    <location>
        <position position="302"/>
    </location>
</feature>
<dbReference type="InterPro" id="IPR025420">
    <property type="entry name" value="DUF4143"/>
</dbReference>